<evidence type="ECO:0000313" key="4">
    <source>
        <dbReference type="Proteomes" id="UP001055091"/>
    </source>
</evidence>
<evidence type="ECO:0000313" key="1">
    <source>
        <dbReference type="EMBL" id="GKH04297.1"/>
    </source>
</evidence>
<dbReference type="EMBL" id="BQNJ01000002">
    <property type="protein sequence ID" value="GKH04297.1"/>
    <property type="molecule type" value="Genomic_DNA"/>
</dbReference>
<gene>
    <name evidence="1" type="ORF">CE91St55_62780</name>
    <name evidence="2" type="ORF">GNE07_11625</name>
</gene>
<comment type="caution">
    <text evidence="1">The sequence shown here is derived from an EMBL/GenBank/DDBJ whole genome shotgun (WGS) entry which is preliminary data.</text>
</comment>
<evidence type="ECO:0000313" key="2">
    <source>
        <dbReference type="EMBL" id="MUB63705.1"/>
    </source>
</evidence>
<name>A0A174QAE7_9FIRM</name>
<dbReference type="Proteomes" id="UP001055091">
    <property type="component" value="Unassembled WGS sequence"/>
</dbReference>
<proteinExistence type="predicted"/>
<dbReference type="GeneID" id="93150575"/>
<sequence length="55" mass="6329">MMICTGCKLKNKRGDSICEICGALKKVRELEQFQEEWRMRLQAEDGQKTAVRGLV</sequence>
<accession>A0A174QAE7</accession>
<dbReference type="Proteomes" id="UP000434223">
    <property type="component" value="Unassembled WGS sequence"/>
</dbReference>
<protein>
    <submittedName>
        <fullName evidence="1">Uncharacterized protein</fullName>
    </submittedName>
</protein>
<organism evidence="1 4">
    <name type="scientific">Hungatella hathewayi</name>
    <dbReference type="NCBI Taxonomy" id="154046"/>
    <lineage>
        <taxon>Bacteria</taxon>
        <taxon>Bacillati</taxon>
        <taxon>Bacillota</taxon>
        <taxon>Clostridia</taxon>
        <taxon>Lachnospirales</taxon>
        <taxon>Lachnospiraceae</taxon>
        <taxon>Hungatella</taxon>
    </lineage>
</organism>
<evidence type="ECO:0000313" key="3">
    <source>
        <dbReference type="Proteomes" id="UP000434223"/>
    </source>
</evidence>
<dbReference type="RefSeq" id="WP_006774604.1">
    <property type="nucleotide sequence ID" value="NZ_BQNJ01000002.1"/>
</dbReference>
<reference evidence="1" key="2">
    <citation type="submission" date="2022-01" db="EMBL/GenBank/DDBJ databases">
        <title>Novel bile acid biosynthetic pathways are enriched in the microbiome of centenarians.</title>
        <authorList>
            <person name="Sato Y."/>
            <person name="Atarashi K."/>
            <person name="Plichta R.D."/>
            <person name="Arai Y."/>
            <person name="Sasajima S."/>
            <person name="Kearney M.S."/>
            <person name="Suda W."/>
            <person name="Takeshita K."/>
            <person name="Sasaki T."/>
            <person name="Okamoto S."/>
            <person name="Skelly N.A."/>
            <person name="Okamura Y."/>
            <person name="Vlamakis H."/>
            <person name="Li Y."/>
            <person name="Tanoue T."/>
            <person name="Takei H."/>
            <person name="Nittono H."/>
            <person name="Narushima S."/>
            <person name="Irie J."/>
            <person name="Itoh H."/>
            <person name="Moriya K."/>
            <person name="Sugiura Y."/>
            <person name="Suematsu M."/>
            <person name="Moritoki N."/>
            <person name="Shibata S."/>
            <person name="Littman R.D."/>
            <person name="Fischbach A.M."/>
            <person name="Uwamino Y."/>
            <person name="Inoue T."/>
            <person name="Honda A."/>
            <person name="Hattori M."/>
            <person name="Murai T."/>
            <person name="Xavier J.R."/>
            <person name="Hirose N."/>
            <person name="Honda K."/>
        </authorList>
    </citation>
    <scope>NUCLEOTIDE SEQUENCE</scope>
    <source>
        <strain evidence="1">CE91-St55</strain>
    </source>
</reference>
<dbReference type="AlphaFoldDB" id="A0A174QAE7"/>
<reference evidence="2 3" key="1">
    <citation type="submission" date="2019-09" db="EMBL/GenBank/DDBJ databases">
        <title>Draft genome sequencing of Hungatella hathewayi 123Y-2.</title>
        <authorList>
            <person name="Lv Q."/>
            <person name="Li S."/>
        </authorList>
    </citation>
    <scope>NUCLEOTIDE SEQUENCE [LARGE SCALE GENOMIC DNA]</scope>
    <source>
        <strain evidence="2 3">123Y-2</strain>
    </source>
</reference>
<dbReference type="EMBL" id="WNME01000006">
    <property type="protein sequence ID" value="MUB63705.1"/>
    <property type="molecule type" value="Genomic_DNA"/>
</dbReference>